<evidence type="ECO:0000256" key="10">
    <source>
        <dbReference type="ARBA" id="ARBA00023098"/>
    </source>
</evidence>
<comment type="subcellular location">
    <subcellularLocation>
        <location evidence="2">Secreted</location>
    </subcellularLocation>
</comment>
<dbReference type="GO" id="GO:0004623">
    <property type="term" value="F:phospholipase A2 activity"/>
    <property type="evidence" value="ECO:0007669"/>
    <property type="project" value="UniProtKB-EC"/>
</dbReference>
<evidence type="ECO:0000259" key="14">
    <source>
        <dbReference type="Pfam" id="PF05826"/>
    </source>
</evidence>
<feature type="signal peptide" evidence="13">
    <location>
        <begin position="1"/>
        <end position="26"/>
    </location>
</feature>
<dbReference type="InterPro" id="IPR033113">
    <property type="entry name" value="PLA2_histidine"/>
</dbReference>
<keyword evidence="13" id="KW-0732">Signal</keyword>
<dbReference type="GO" id="GO:0050482">
    <property type="term" value="P:arachidonate secretion"/>
    <property type="evidence" value="ECO:0007669"/>
    <property type="project" value="InterPro"/>
</dbReference>
<comment type="cofactor">
    <cofactor evidence="1">
        <name>Ca(2+)</name>
        <dbReference type="ChEBI" id="CHEBI:29108"/>
    </cofactor>
</comment>
<dbReference type="EC" id="3.1.1.4" evidence="3"/>
<dbReference type="InterPro" id="IPR016090">
    <property type="entry name" value="PLA2-like_dom"/>
</dbReference>
<feature type="chain" id="PRO_5035283898" description="Phospholipase A2" evidence="13">
    <location>
        <begin position="27"/>
        <end position="378"/>
    </location>
</feature>
<keyword evidence="8" id="KW-0106">Calcium</keyword>
<evidence type="ECO:0000256" key="3">
    <source>
        <dbReference type="ARBA" id="ARBA00013278"/>
    </source>
</evidence>
<evidence type="ECO:0000256" key="2">
    <source>
        <dbReference type="ARBA" id="ARBA00004613"/>
    </source>
</evidence>
<proteinExistence type="predicted"/>
<dbReference type="GO" id="GO:0005576">
    <property type="term" value="C:extracellular region"/>
    <property type="evidence" value="ECO:0007669"/>
    <property type="project" value="UniProtKB-SubCell"/>
</dbReference>
<evidence type="ECO:0000256" key="4">
    <source>
        <dbReference type="ARBA" id="ARBA00021721"/>
    </source>
</evidence>
<keyword evidence="5" id="KW-0964">Secreted</keyword>
<sequence>MPVTTLASSAATFIYALSALLSGAQNAVVQGPSARYSDSMTSANEYVQYNVTAPPVLFQKRFTSPEERIADLRARARGLVNLLTHPPALFGGERDRKLTSNGLSDYDHRNHDLQMAEAIFNKILTHTFRSNGSINPIPDEITYYDKETVATIYLDMNGNVTRCRLIEVIEPEDAERVLRMIAEKQKLIEKTTFRTMLTIITACQALEPKRVPQSNNLEVMTQRNPQISFSNNMSDYNMWSIISGILPGTKWCGLGDISTSYDDLGSDKNLDKCCRAHDHCPIKVKAFRSRYGLVNWSLYTKSHCECDSLLYDCLKKAATPTAEMLGNFYFNVLRVQCVDEEEQTMCAARDPVTNECKLWQPETRQPKRMQFKSVRRDF</sequence>
<dbReference type="CDD" id="cd04704">
    <property type="entry name" value="PLA2_bee_venom_like"/>
    <property type="match status" value="1"/>
</dbReference>
<keyword evidence="10" id="KW-0443">Lipid metabolism</keyword>
<evidence type="ECO:0000313" key="15">
    <source>
        <dbReference type="EMBL" id="CAG7720261.1"/>
    </source>
</evidence>
<keyword evidence="16" id="KW-1185">Reference proteome</keyword>
<evidence type="ECO:0000256" key="5">
    <source>
        <dbReference type="ARBA" id="ARBA00022525"/>
    </source>
</evidence>
<evidence type="ECO:0000256" key="1">
    <source>
        <dbReference type="ARBA" id="ARBA00001913"/>
    </source>
</evidence>
<dbReference type="PANTHER" id="PTHR12253">
    <property type="entry name" value="RH14732P"/>
    <property type="match status" value="1"/>
</dbReference>
<organism evidence="15 16">
    <name type="scientific">Allacma fusca</name>
    <dbReference type="NCBI Taxonomy" id="39272"/>
    <lineage>
        <taxon>Eukaryota</taxon>
        <taxon>Metazoa</taxon>
        <taxon>Ecdysozoa</taxon>
        <taxon>Arthropoda</taxon>
        <taxon>Hexapoda</taxon>
        <taxon>Collembola</taxon>
        <taxon>Symphypleona</taxon>
        <taxon>Sminthuridae</taxon>
        <taxon>Allacma</taxon>
    </lineage>
</organism>
<dbReference type="GO" id="GO:0046872">
    <property type="term" value="F:metal ion binding"/>
    <property type="evidence" value="ECO:0007669"/>
    <property type="project" value="UniProtKB-KW"/>
</dbReference>
<name>A0A8J2JHH5_9HEXA</name>
<reference evidence="15" key="1">
    <citation type="submission" date="2021-06" db="EMBL/GenBank/DDBJ databases">
        <authorList>
            <person name="Hodson N. C."/>
            <person name="Mongue J. A."/>
            <person name="Jaron S. K."/>
        </authorList>
    </citation>
    <scope>NUCLEOTIDE SEQUENCE</scope>
</reference>
<evidence type="ECO:0000256" key="9">
    <source>
        <dbReference type="ARBA" id="ARBA00022963"/>
    </source>
</evidence>
<dbReference type="AlphaFoldDB" id="A0A8J2JHH5"/>
<keyword evidence="11" id="KW-1015">Disulfide bond</keyword>
<evidence type="ECO:0000313" key="16">
    <source>
        <dbReference type="Proteomes" id="UP000708208"/>
    </source>
</evidence>
<dbReference type="Pfam" id="PF05826">
    <property type="entry name" value="Phospholip_A2_2"/>
    <property type="match status" value="1"/>
</dbReference>
<evidence type="ECO:0000256" key="12">
    <source>
        <dbReference type="ARBA" id="ARBA00029903"/>
    </source>
</evidence>
<dbReference type="GO" id="GO:0006644">
    <property type="term" value="P:phospholipid metabolic process"/>
    <property type="evidence" value="ECO:0007669"/>
    <property type="project" value="InterPro"/>
</dbReference>
<evidence type="ECO:0000256" key="11">
    <source>
        <dbReference type="ARBA" id="ARBA00023157"/>
    </source>
</evidence>
<evidence type="ECO:0000256" key="13">
    <source>
        <dbReference type="SAM" id="SignalP"/>
    </source>
</evidence>
<keyword evidence="7" id="KW-0378">Hydrolase</keyword>
<evidence type="ECO:0000256" key="7">
    <source>
        <dbReference type="ARBA" id="ARBA00022801"/>
    </source>
</evidence>
<dbReference type="Proteomes" id="UP000708208">
    <property type="component" value="Unassembled WGS sequence"/>
</dbReference>
<evidence type="ECO:0000256" key="8">
    <source>
        <dbReference type="ARBA" id="ARBA00022837"/>
    </source>
</evidence>
<evidence type="ECO:0000256" key="6">
    <source>
        <dbReference type="ARBA" id="ARBA00022723"/>
    </source>
</evidence>
<dbReference type="EMBL" id="CAJVCH010069010">
    <property type="protein sequence ID" value="CAG7720261.1"/>
    <property type="molecule type" value="Genomic_DNA"/>
</dbReference>
<keyword evidence="9" id="KW-0442">Lipid degradation</keyword>
<dbReference type="FunFam" id="1.20.90.10:FF:000002">
    <property type="entry name" value="Phospholipase A2 group III"/>
    <property type="match status" value="1"/>
</dbReference>
<protein>
    <recommendedName>
        <fullName evidence="4">Phospholipase A2</fullName>
        <ecNumber evidence="3">3.1.1.4</ecNumber>
    </recommendedName>
    <alternativeName>
        <fullName evidence="12">Phosphatidylcholine 2-acylhydrolase</fullName>
    </alternativeName>
</protein>
<comment type="caution">
    <text evidence="15">The sequence shown here is derived from an EMBL/GenBank/DDBJ whole genome shotgun (WGS) entry which is preliminary data.</text>
</comment>
<keyword evidence="6" id="KW-0479">Metal-binding</keyword>
<gene>
    <name evidence="15" type="ORF">AFUS01_LOCUS9547</name>
</gene>
<accession>A0A8J2JHH5</accession>
<feature type="domain" description="Phospholipase A2-like central" evidence="14">
    <location>
        <begin position="245"/>
        <end position="340"/>
    </location>
</feature>
<dbReference type="PROSITE" id="PS00118">
    <property type="entry name" value="PA2_HIS"/>
    <property type="match status" value="1"/>
</dbReference>
<dbReference type="GO" id="GO:0016042">
    <property type="term" value="P:lipid catabolic process"/>
    <property type="evidence" value="ECO:0007669"/>
    <property type="project" value="UniProtKB-KW"/>
</dbReference>
<dbReference type="OrthoDB" id="6501032at2759"/>